<keyword evidence="6 12" id="KW-0378">Hydrolase</keyword>
<evidence type="ECO:0000256" key="13">
    <source>
        <dbReference type="SAM" id="MobiDB-lite"/>
    </source>
</evidence>
<dbReference type="FunFam" id="3.30.280.10:FF:000001">
    <property type="entry name" value="Urease subunit alpha"/>
    <property type="match status" value="1"/>
</dbReference>
<feature type="binding site" evidence="12">
    <location>
        <position position="1042"/>
    </location>
    <ligand>
        <name>substrate</name>
    </ligand>
</feature>
<evidence type="ECO:0000313" key="16">
    <source>
        <dbReference type="EMBL" id="KAK1767195.1"/>
    </source>
</evidence>
<feature type="active site" description="Proton donor" evidence="11 12">
    <location>
        <position position="1143"/>
    </location>
</feature>
<dbReference type="InterPro" id="IPR006680">
    <property type="entry name" value="Amidohydro-rel"/>
</dbReference>
<dbReference type="Proteomes" id="UP001244011">
    <property type="component" value="Unassembled WGS sequence"/>
</dbReference>
<evidence type="ECO:0000256" key="2">
    <source>
        <dbReference type="ARBA" id="ARBA00012934"/>
    </source>
</evidence>
<evidence type="ECO:0000256" key="3">
    <source>
        <dbReference type="ARBA" id="ARBA00013883"/>
    </source>
</evidence>
<accession>A0AAJ0BZ62</accession>
<proteinExistence type="inferred from homology"/>
<dbReference type="InterPro" id="IPR017951">
    <property type="entry name" value="Urease_asu_c"/>
</dbReference>
<dbReference type="PANTHER" id="PTHR43440:SF1">
    <property type="entry name" value="UREASE"/>
    <property type="match status" value="1"/>
</dbReference>
<evidence type="ECO:0000256" key="11">
    <source>
        <dbReference type="PIRSR" id="PIRSR611612-52"/>
    </source>
</evidence>
<dbReference type="Gene3D" id="2.10.150.10">
    <property type="entry name" value="Urease, beta subunit"/>
    <property type="match status" value="1"/>
</dbReference>
<comment type="cofactor">
    <cofactor evidence="10">
        <name>Ni cation</name>
        <dbReference type="ChEBI" id="CHEBI:25516"/>
    </cofactor>
    <text evidence="10">Binds 2 nickel ions per subunit.</text>
</comment>
<dbReference type="PANTHER" id="PTHR43440">
    <property type="entry name" value="UREASE"/>
    <property type="match status" value="1"/>
</dbReference>
<keyword evidence="14" id="KW-0812">Transmembrane</keyword>
<feature type="compositionally biased region" description="Low complexity" evidence="13">
    <location>
        <begin position="123"/>
        <end position="136"/>
    </location>
</feature>
<feature type="compositionally biased region" description="Basic and acidic residues" evidence="13">
    <location>
        <begin position="155"/>
        <end position="172"/>
    </location>
</feature>
<dbReference type="CDD" id="cd00390">
    <property type="entry name" value="Urease_gamma"/>
    <property type="match status" value="1"/>
</dbReference>
<name>A0AAJ0BZ62_9PEZI</name>
<feature type="binding site" evidence="10">
    <location>
        <position position="1095"/>
    </location>
    <ligand>
        <name>Ni(2+)</name>
        <dbReference type="ChEBI" id="CHEBI:49786"/>
        <label>2</label>
    </ligand>
</feature>
<evidence type="ECO:0000256" key="6">
    <source>
        <dbReference type="ARBA" id="ARBA00022801"/>
    </source>
</evidence>
<dbReference type="EC" id="3.5.1.5" evidence="2"/>
<keyword evidence="14" id="KW-0472">Membrane</keyword>
<dbReference type="SUPFAM" id="SSF51556">
    <property type="entry name" value="Metallo-dependent hydrolases"/>
    <property type="match status" value="1"/>
</dbReference>
<dbReference type="NCBIfam" id="NF009671">
    <property type="entry name" value="PRK13192.1"/>
    <property type="match status" value="1"/>
</dbReference>
<protein>
    <recommendedName>
        <fullName evidence="3">Urease</fullName>
        <ecNumber evidence="2">3.5.1.5</ecNumber>
    </recommendedName>
    <alternativeName>
        <fullName evidence="7">Urea amidohydrolase</fullName>
    </alternativeName>
</protein>
<organism evidence="16 17">
    <name type="scientific">Phialemonium atrogriseum</name>
    <dbReference type="NCBI Taxonomy" id="1093897"/>
    <lineage>
        <taxon>Eukaryota</taxon>
        <taxon>Fungi</taxon>
        <taxon>Dikarya</taxon>
        <taxon>Ascomycota</taxon>
        <taxon>Pezizomycotina</taxon>
        <taxon>Sordariomycetes</taxon>
        <taxon>Sordariomycetidae</taxon>
        <taxon>Cephalothecales</taxon>
        <taxon>Cephalothecaceae</taxon>
        <taxon>Phialemonium</taxon>
    </lineage>
</organism>
<dbReference type="GO" id="GO:0043419">
    <property type="term" value="P:urea catabolic process"/>
    <property type="evidence" value="ECO:0007669"/>
    <property type="project" value="InterPro"/>
</dbReference>
<dbReference type="CDD" id="cd00407">
    <property type="entry name" value="Urease_beta"/>
    <property type="match status" value="1"/>
</dbReference>
<evidence type="ECO:0000256" key="12">
    <source>
        <dbReference type="PROSITE-ProRule" id="PRU00700"/>
    </source>
</evidence>
<feature type="binding site" evidence="10">
    <location>
        <position position="1069"/>
    </location>
    <ligand>
        <name>Ni(2+)</name>
        <dbReference type="ChEBI" id="CHEBI:49786"/>
        <label>2</label>
    </ligand>
</feature>
<evidence type="ECO:0000256" key="1">
    <source>
        <dbReference type="ARBA" id="ARBA00004897"/>
    </source>
</evidence>
<evidence type="ECO:0000256" key="9">
    <source>
        <dbReference type="PIRSR" id="PIRSR611612-50"/>
    </source>
</evidence>
<dbReference type="PROSITE" id="PS51368">
    <property type="entry name" value="UREASE_3"/>
    <property type="match status" value="1"/>
</dbReference>
<feature type="binding site" evidence="10">
    <location>
        <position position="957"/>
    </location>
    <ligand>
        <name>Ni(2+)</name>
        <dbReference type="ChEBI" id="CHEBI:49786"/>
        <label>1</label>
    </ligand>
</feature>
<dbReference type="SUPFAM" id="SSF54111">
    <property type="entry name" value="Urease, gamma-subunit"/>
    <property type="match status" value="1"/>
</dbReference>
<feature type="transmembrane region" description="Helical" evidence="14">
    <location>
        <begin position="179"/>
        <end position="198"/>
    </location>
</feature>
<dbReference type="GO" id="GO:0016151">
    <property type="term" value="F:nickel cation binding"/>
    <property type="evidence" value="ECO:0007669"/>
    <property type="project" value="InterPro"/>
</dbReference>
<keyword evidence="4 10" id="KW-0533">Nickel</keyword>
<dbReference type="GO" id="GO:0009039">
    <property type="term" value="F:urease activity"/>
    <property type="evidence" value="ECO:0007669"/>
    <property type="project" value="UniProtKB-EC"/>
</dbReference>
<dbReference type="RefSeq" id="XP_060283408.1">
    <property type="nucleotide sequence ID" value="XM_060431063.1"/>
</dbReference>
<gene>
    <name evidence="16" type="ORF">QBC33DRAFT_578470</name>
</gene>
<feature type="modified residue" description="N6-carboxylysine" evidence="9">
    <location>
        <position position="1040"/>
    </location>
</feature>
<feature type="compositionally biased region" description="Polar residues" evidence="13">
    <location>
        <begin position="41"/>
        <end position="61"/>
    </location>
</feature>
<dbReference type="InterPro" id="IPR011612">
    <property type="entry name" value="Urease_alpha_N_dom"/>
</dbReference>
<comment type="catalytic activity">
    <reaction evidence="8">
        <text>urea + 2 H2O + H(+) = hydrogencarbonate + 2 NH4(+)</text>
        <dbReference type="Rhea" id="RHEA:20557"/>
        <dbReference type="ChEBI" id="CHEBI:15377"/>
        <dbReference type="ChEBI" id="CHEBI:15378"/>
        <dbReference type="ChEBI" id="CHEBI:16199"/>
        <dbReference type="ChEBI" id="CHEBI:17544"/>
        <dbReference type="ChEBI" id="CHEBI:28938"/>
        <dbReference type="EC" id="3.5.1.5"/>
    </reaction>
</comment>
<dbReference type="PRINTS" id="PR01752">
    <property type="entry name" value="UREASE"/>
</dbReference>
<dbReference type="Pfam" id="PF00449">
    <property type="entry name" value="Urease_alpha"/>
    <property type="match status" value="1"/>
</dbReference>
<dbReference type="Pfam" id="PF01979">
    <property type="entry name" value="Amidohydro_1"/>
    <property type="match status" value="1"/>
</dbReference>
<reference evidence="16" key="1">
    <citation type="submission" date="2023-06" db="EMBL/GenBank/DDBJ databases">
        <title>Genome-scale phylogeny and comparative genomics of the fungal order Sordariales.</title>
        <authorList>
            <consortium name="Lawrence Berkeley National Laboratory"/>
            <person name="Hensen N."/>
            <person name="Bonometti L."/>
            <person name="Westerberg I."/>
            <person name="Brannstrom I.O."/>
            <person name="Guillou S."/>
            <person name="Cros-Aarteil S."/>
            <person name="Calhoun S."/>
            <person name="Haridas S."/>
            <person name="Kuo A."/>
            <person name="Mondo S."/>
            <person name="Pangilinan J."/>
            <person name="Riley R."/>
            <person name="Labutti K."/>
            <person name="Andreopoulos B."/>
            <person name="Lipzen A."/>
            <person name="Chen C."/>
            <person name="Yanf M."/>
            <person name="Daum C."/>
            <person name="Ng V."/>
            <person name="Clum A."/>
            <person name="Steindorff A."/>
            <person name="Ohm R."/>
            <person name="Martin F."/>
            <person name="Silar P."/>
            <person name="Natvig D."/>
            <person name="Lalanne C."/>
            <person name="Gautier V."/>
            <person name="Ament-Velasquez S.L."/>
            <person name="Kruys A."/>
            <person name="Hutchinson M.I."/>
            <person name="Powell A.J."/>
            <person name="Barry K."/>
            <person name="Miller A.N."/>
            <person name="Grigoriev I.V."/>
            <person name="Debuchy R."/>
            <person name="Gladieux P."/>
            <person name="Thoren M.H."/>
            <person name="Johannesson H."/>
        </authorList>
    </citation>
    <scope>NUCLEOTIDE SEQUENCE</scope>
    <source>
        <strain evidence="16">8032-3</strain>
    </source>
</reference>
<comment type="PTM">
    <text evidence="9">Carbamylation allows a single lysine to coordinate two nickel ions.</text>
</comment>
<keyword evidence="14" id="KW-1133">Transmembrane helix</keyword>
<dbReference type="HAMAP" id="MF_01953">
    <property type="entry name" value="Urease_alpha"/>
    <property type="match status" value="1"/>
</dbReference>
<feature type="binding site" evidence="10">
    <location>
        <position position="1183"/>
    </location>
    <ligand>
        <name>Ni(2+)</name>
        <dbReference type="ChEBI" id="CHEBI:49786"/>
        <label>1</label>
    </ligand>
</feature>
<evidence type="ECO:0000256" key="4">
    <source>
        <dbReference type="ARBA" id="ARBA00022596"/>
    </source>
</evidence>
<comment type="pathway">
    <text evidence="1">Nitrogen metabolism; urea degradation; CO(2) and NH(3) from urea (urease route): step 1/1.</text>
</comment>
<dbReference type="InterPro" id="IPR011059">
    <property type="entry name" value="Metal-dep_hydrolase_composite"/>
</dbReference>
<dbReference type="NCBIfam" id="TIGR00193">
    <property type="entry name" value="urease_gam"/>
    <property type="match status" value="1"/>
</dbReference>
<evidence type="ECO:0000256" key="5">
    <source>
        <dbReference type="ARBA" id="ARBA00022723"/>
    </source>
</evidence>
<keyword evidence="17" id="KW-1185">Reference proteome</keyword>
<evidence type="ECO:0000256" key="7">
    <source>
        <dbReference type="ARBA" id="ARBA00030395"/>
    </source>
</evidence>
<dbReference type="SUPFAM" id="SSF51338">
    <property type="entry name" value="Composite domain of metallo-dependent hydrolases"/>
    <property type="match status" value="1"/>
</dbReference>
<feature type="domain" description="Urease" evidence="15">
    <location>
        <begin position="952"/>
        <end position="1391"/>
    </location>
</feature>
<dbReference type="InterPro" id="IPR002026">
    <property type="entry name" value="Urease_gamma/gamma-beta_su"/>
</dbReference>
<evidence type="ECO:0000256" key="10">
    <source>
        <dbReference type="PIRSR" id="PIRSR611612-51"/>
    </source>
</evidence>
<dbReference type="GO" id="GO:0035550">
    <property type="term" value="C:urease complex"/>
    <property type="evidence" value="ECO:0007669"/>
    <property type="project" value="InterPro"/>
</dbReference>
<feature type="binding site" evidence="10">
    <location>
        <position position="959"/>
    </location>
    <ligand>
        <name>Ni(2+)</name>
        <dbReference type="ChEBI" id="CHEBI:49786"/>
        <label>1</label>
    </ligand>
</feature>
<dbReference type="NCBIfam" id="TIGR00192">
    <property type="entry name" value="urease_beta"/>
    <property type="match status" value="1"/>
</dbReference>
<sequence length="1391" mass="151575">MPATRKQDLPVESSWRMVEGGENDSFDTSIVRDDDDEELILSSNPSQLSGSQPFSIMGSQDDNIENFLDKAENDDQVILRSPFRPSVPQSVRQSSRENMRHRSPDPEFYMPTVDVDSPRRASARSSRTIRSGGSSAPATRRRQPSSKASPMKPGRRWEQSGSHFEDQPSGFRDRVSGSLPGAMFNILSWILGVIALAFSYAQKPLAIFLAIYFVFGGLIIVQNMATKSIYASLSPLCRVPGVAWLDLPFCPAIIPKDAPHPASDKPVEFDGLMDIQERFEEVLEKSAQGVSLPMEMKRSETSVRDLRTMVRYSNLQSKEELVLEFDGYIEAARTASNDLQKFNTHVGSAVDSVISINRWTSRYLDGIATERDSEGWLSEWASWIFTPFQPAVFSERILLDKYVEHTSLVSDKIADLIVEAQAVLRTLSKAEDHLGIIYDFVTRTQKSIQSRKDDILWTLWTLVGANTRHLHNLNGQLSLLRQVDSQRAGAVKQVSELIVELEKIQAGLGDLRDRVAEPELARGRVEVPLSVHIETINKGVERLELARARIRAIEDNKIREVDKLVISQLGILAQRRLARGVKLNHSEAVALIASNLHELIRDGNHTVADLMNLGSTMLGRRHVLPSVTSTLNTIQVEGTFPSGTYLVTVHHPISTDNGDLERALYGSFLPVPSEDLFPMPEASAFAQENQPGAVIAVKGMLTINEGRRRIRLRVTNKGDRPIQVGSHYHFIEVNPHLEFDRARSYGFRLDVASGSSIRFEAGDVKTVTLVEISGGKVIQGGNGIATGKVDPDRIDDIVTKMQKAGFAHALEPAGDMAHIDVATLDRGAYATMFGPTTGDLVRLGLTDLWIKVEKDMTVYGDECKFGGGKSLRDGMGQATGRSDAVTLDMAVTNALIVDWTGIYKADIGVKNGMIVAIGKAGNPDVMDGVTPGMIVGSCTDIVAGEGKIITAGGIDTHFHFLCPEQAAECISSGVTTILGGGTGPSANSCATTCTPGANYMRQMLQACDPLPLNVGITGKGCDSGIEGLREQIYAGACGLKVHEDWGATPKAIDTCLEVCDEEDVQCCIHTDTLNESGYVESSIAAFKGRAIHTYHTEGAGGGHAPDIIAVVELPNVLPSSTTPTRPFTRNTLDEHLDMLMVCHQLSRDIPEDVAFAESRIRAETIAAEDVLHDLGAISIMSSDSQAMGRCGEVVLRTWHTAHKNRDQRGPLPEDRGTDADNFRVRRYIAKYTVNPAIAQGMAHLIGSVEVGKLADLVVWDPAWFGTKPSMVIKGGLIAYSMMGDLNASIPTVEPTIGRPMFGPAVPSTSIAFVSRASVSDESGRAALGYGLGKRVEPVRGCRDIGKRDMRLNDAMPAMRVDPESYEVEADGQLCTAAPGGDMPLAQAYYVY</sequence>
<dbReference type="InterPro" id="IPR050112">
    <property type="entry name" value="Urease_alpha_subunit"/>
</dbReference>
<feature type="transmembrane region" description="Helical" evidence="14">
    <location>
        <begin position="205"/>
        <end position="225"/>
    </location>
</feature>
<evidence type="ECO:0000256" key="14">
    <source>
        <dbReference type="SAM" id="Phobius"/>
    </source>
</evidence>
<feature type="region of interest" description="Disordered" evidence="13">
    <location>
        <begin position="1"/>
        <end position="29"/>
    </location>
</feature>
<dbReference type="CDD" id="cd00375">
    <property type="entry name" value="Urease_alpha"/>
    <property type="match status" value="1"/>
</dbReference>
<dbReference type="Gene3D" id="3.30.280.10">
    <property type="entry name" value="Urease, gamma-like subunit"/>
    <property type="match status" value="1"/>
</dbReference>
<evidence type="ECO:0000313" key="17">
    <source>
        <dbReference type="Proteomes" id="UP001244011"/>
    </source>
</evidence>
<feature type="binding site" description="via carbamate group" evidence="10">
    <location>
        <position position="1040"/>
    </location>
    <ligand>
        <name>Ni(2+)</name>
        <dbReference type="ChEBI" id="CHEBI:49786"/>
        <label>1</label>
    </ligand>
</feature>
<dbReference type="GeneID" id="85314250"/>
<dbReference type="InterPro" id="IPR032466">
    <property type="entry name" value="Metal_Hydrolase"/>
</dbReference>
<dbReference type="SUPFAM" id="SSF51278">
    <property type="entry name" value="Urease, beta-subunit"/>
    <property type="match status" value="1"/>
</dbReference>
<dbReference type="Pfam" id="PF00547">
    <property type="entry name" value="Urease_gamma"/>
    <property type="match status" value="1"/>
</dbReference>
<dbReference type="EMBL" id="MU839009">
    <property type="protein sequence ID" value="KAK1767195.1"/>
    <property type="molecule type" value="Genomic_DNA"/>
</dbReference>
<dbReference type="Gene3D" id="2.30.40.10">
    <property type="entry name" value="Urease, subunit C, domain 1"/>
    <property type="match status" value="1"/>
</dbReference>
<keyword evidence="5 10" id="KW-0479">Metal-binding</keyword>
<dbReference type="Gene3D" id="3.20.20.140">
    <property type="entry name" value="Metal-dependent hydrolases"/>
    <property type="match status" value="1"/>
</dbReference>
<dbReference type="NCBIfam" id="NF009686">
    <property type="entry name" value="PRK13207.1"/>
    <property type="match status" value="1"/>
</dbReference>
<feature type="compositionally biased region" description="Basic and acidic residues" evidence="13">
    <location>
        <begin position="94"/>
        <end position="105"/>
    </location>
</feature>
<dbReference type="NCBIfam" id="TIGR01792">
    <property type="entry name" value="urease_alph"/>
    <property type="match status" value="1"/>
</dbReference>
<feature type="region of interest" description="Disordered" evidence="13">
    <location>
        <begin position="41"/>
        <end position="172"/>
    </location>
</feature>
<dbReference type="InterPro" id="IPR036461">
    <property type="entry name" value="Urease_betasu_sf"/>
</dbReference>
<dbReference type="InterPro" id="IPR005848">
    <property type="entry name" value="Urease_asu"/>
</dbReference>
<evidence type="ECO:0000259" key="15">
    <source>
        <dbReference type="PROSITE" id="PS51368"/>
    </source>
</evidence>
<comment type="caution">
    <text evidence="16">The sequence shown here is derived from an EMBL/GenBank/DDBJ whole genome shotgun (WGS) entry which is preliminary data.</text>
</comment>
<feature type="binding site" description="via carbamate group" evidence="10">
    <location>
        <position position="1040"/>
    </location>
    <ligand>
        <name>Ni(2+)</name>
        <dbReference type="ChEBI" id="CHEBI:49786"/>
        <label>2</label>
    </ligand>
</feature>
<dbReference type="InterPro" id="IPR036463">
    <property type="entry name" value="Urease_gamma_sf"/>
</dbReference>
<dbReference type="Pfam" id="PF00699">
    <property type="entry name" value="Urease_beta"/>
    <property type="match status" value="1"/>
</dbReference>
<dbReference type="InterPro" id="IPR002019">
    <property type="entry name" value="Urease_beta-like"/>
</dbReference>
<evidence type="ECO:0000256" key="8">
    <source>
        <dbReference type="ARBA" id="ARBA00047778"/>
    </source>
</evidence>